<keyword evidence="2" id="KW-0560">Oxidoreductase</keyword>
<dbReference type="CDD" id="cd08186">
    <property type="entry name" value="Fe-ADH-like"/>
    <property type="match status" value="1"/>
</dbReference>
<evidence type="ECO:0000256" key="1">
    <source>
        <dbReference type="ARBA" id="ARBA00007358"/>
    </source>
</evidence>
<organism evidence="5 6">
    <name type="scientific">Victivallis lenta</name>
    <dbReference type="NCBI Taxonomy" id="2606640"/>
    <lineage>
        <taxon>Bacteria</taxon>
        <taxon>Pseudomonadati</taxon>
        <taxon>Lentisphaerota</taxon>
        <taxon>Lentisphaeria</taxon>
        <taxon>Victivallales</taxon>
        <taxon>Victivallaceae</taxon>
        <taxon>Victivallis</taxon>
    </lineage>
</organism>
<dbReference type="GO" id="GO:0046872">
    <property type="term" value="F:metal ion binding"/>
    <property type="evidence" value="ECO:0007669"/>
    <property type="project" value="InterPro"/>
</dbReference>
<accession>A0A844FXS2</accession>
<dbReference type="Pfam" id="PF00465">
    <property type="entry name" value="Fe-ADH"/>
    <property type="match status" value="1"/>
</dbReference>
<proteinExistence type="inferred from homology"/>
<feature type="domain" description="Alcohol dehydrogenase iron-type/glycerol dehydrogenase GldA" evidence="3">
    <location>
        <begin position="18"/>
        <end position="190"/>
    </location>
</feature>
<dbReference type="InterPro" id="IPR045910">
    <property type="entry name" value="AdhA-like"/>
</dbReference>
<feature type="domain" description="Fe-containing alcohol dehydrogenase-like C-terminal" evidence="4">
    <location>
        <begin position="205"/>
        <end position="395"/>
    </location>
</feature>
<evidence type="ECO:0000313" key="5">
    <source>
        <dbReference type="EMBL" id="MST95465.1"/>
    </source>
</evidence>
<dbReference type="Proteomes" id="UP000435649">
    <property type="component" value="Unassembled WGS sequence"/>
</dbReference>
<evidence type="ECO:0000313" key="6">
    <source>
        <dbReference type="Proteomes" id="UP000435649"/>
    </source>
</evidence>
<keyword evidence="6" id="KW-1185">Reference proteome</keyword>
<dbReference type="Pfam" id="PF25137">
    <property type="entry name" value="ADH_Fe_C"/>
    <property type="match status" value="1"/>
</dbReference>
<dbReference type="PANTHER" id="PTHR11496">
    <property type="entry name" value="ALCOHOL DEHYDROGENASE"/>
    <property type="match status" value="1"/>
</dbReference>
<dbReference type="FunFam" id="3.40.50.1970:FF:000003">
    <property type="entry name" value="Alcohol dehydrogenase, iron-containing"/>
    <property type="match status" value="1"/>
</dbReference>
<dbReference type="GO" id="GO:0004022">
    <property type="term" value="F:alcohol dehydrogenase (NAD+) activity"/>
    <property type="evidence" value="ECO:0007669"/>
    <property type="project" value="TreeGrafter"/>
</dbReference>
<dbReference type="InterPro" id="IPR039697">
    <property type="entry name" value="Alcohol_dehydrogenase_Fe"/>
</dbReference>
<dbReference type="EMBL" id="VUNS01000001">
    <property type="protein sequence ID" value="MST95465.1"/>
    <property type="molecule type" value="Genomic_DNA"/>
</dbReference>
<evidence type="ECO:0000259" key="3">
    <source>
        <dbReference type="Pfam" id="PF00465"/>
    </source>
</evidence>
<dbReference type="Gene3D" id="3.40.50.1970">
    <property type="match status" value="1"/>
</dbReference>
<dbReference type="AlphaFoldDB" id="A0A844FXS2"/>
<sequence length="403" mass="43673">MWENGIDIYSVRVIRTRTNLYFGVGAIQYFADIADQLTARGITSVLVVTGRSSYKRTGAWEVVEKILNSRKISYALYDRVTPNPTTMQADEATALGKGIRAQAVIAIGGGSPIDTGKSAAILLRHPGKTARELFSQGFTPEGALPIVAVNLTHGTGTEVNRFAVLSIPETEQKPVIAFDCIYPTWSIDDPALMTGLSKEQTRFVSIDAVNHVIEAATSKSTNPLAVMLGKNTIELVVRYLPFAEKDPGDLNARYFLLYASMLGGLSFDNGLLHYTHALEHPLSALKPELSHGLGLACLLPAVVQAIYPQESFILADLLKPIAPDLEGKPEEAHEAGKAVQAWLNKCGVTQKLCDVGFRREDIDKLVDMTIKEPSLAGLLEQAPGYANATSVAAIYMNSFMPLV</sequence>
<evidence type="ECO:0000256" key="2">
    <source>
        <dbReference type="ARBA" id="ARBA00023002"/>
    </source>
</evidence>
<protein>
    <submittedName>
        <fullName evidence="5">Iron-containing alcohol dehydrogenase</fullName>
    </submittedName>
</protein>
<dbReference type="PANTHER" id="PTHR11496:SF102">
    <property type="entry name" value="ALCOHOL DEHYDROGENASE 4"/>
    <property type="match status" value="1"/>
</dbReference>
<comment type="caution">
    <text evidence="5">The sequence shown here is derived from an EMBL/GenBank/DDBJ whole genome shotgun (WGS) entry which is preliminary data.</text>
</comment>
<evidence type="ECO:0000259" key="4">
    <source>
        <dbReference type="Pfam" id="PF25137"/>
    </source>
</evidence>
<dbReference type="Gene3D" id="1.20.1090.10">
    <property type="entry name" value="Dehydroquinate synthase-like - alpha domain"/>
    <property type="match status" value="1"/>
</dbReference>
<comment type="similarity">
    <text evidence="1">Belongs to the iron-containing alcohol dehydrogenase family.</text>
</comment>
<dbReference type="InterPro" id="IPR056798">
    <property type="entry name" value="ADH_Fe_C"/>
</dbReference>
<dbReference type="SUPFAM" id="SSF56796">
    <property type="entry name" value="Dehydroquinate synthase-like"/>
    <property type="match status" value="1"/>
</dbReference>
<reference evidence="5 6" key="1">
    <citation type="submission" date="2019-08" db="EMBL/GenBank/DDBJ databases">
        <title>In-depth cultivation of the pig gut microbiome towards novel bacterial diversity and tailored functional studies.</title>
        <authorList>
            <person name="Wylensek D."/>
            <person name="Hitch T.C.A."/>
            <person name="Clavel T."/>
        </authorList>
    </citation>
    <scope>NUCLEOTIDE SEQUENCE [LARGE SCALE GENOMIC DNA]</scope>
    <source>
        <strain evidence="5 6">BBE-744-WT-12</strain>
    </source>
</reference>
<dbReference type="RefSeq" id="WP_106053020.1">
    <property type="nucleotide sequence ID" value="NZ_DBFCGB010000153.1"/>
</dbReference>
<name>A0A844FXS2_9BACT</name>
<gene>
    <name evidence="5" type="ORF">FYJ85_00185</name>
</gene>
<dbReference type="InterPro" id="IPR001670">
    <property type="entry name" value="ADH_Fe/GldA"/>
</dbReference>